<comment type="subcellular location">
    <subcellularLocation>
        <location evidence="1">Nucleus</location>
    </subcellularLocation>
</comment>
<dbReference type="GO" id="GO:0030688">
    <property type="term" value="C:preribosome, small subunit precursor"/>
    <property type="evidence" value="ECO:0007669"/>
    <property type="project" value="InterPro"/>
</dbReference>
<evidence type="ECO:0000313" key="5">
    <source>
        <dbReference type="Proteomes" id="UP000095281"/>
    </source>
</evidence>
<dbReference type="GO" id="GO:0005634">
    <property type="term" value="C:nucleus"/>
    <property type="evidence" value="ECO:0007669"/>
    <property type="project" value="UniProtKB-SubCell"/>
</dbReference>
<keyword evidence="4" id="KW-0539">Nucleus</keyword>
<dbReference type="InterPro" id="IPR010301">
    <property type="entry name" value="RRP1"/>
</dbReference>
<protein>
    <submittedName>
        <fullName evidence="6">Uncharacterized protein</fullName>
    </submittedName>
</protein>
<evidence type="ECO:0000256" key="4">
    <source>
        <dbReference type="ARBA" id="ARBA00023242"/>
    </source>
</evidence>
<keyword evidence="3" id="KW-0698">rRNA processing</keyword>
<keyword evidence="5" id="KW-1185">Reference proteome</keyword>
<evidence type="ECO:0000256" key="1">
    <source>
        <dbReference type="ARBA" id="ARBA00004123"/>
    </source>
</evidence>
<dbReference type="Pfam" id="PF05997">
    <property type="entry name" value="Nop52"/>
    <property type="match status" value="1"/>
</dbReference>
<evidence type="ECO:0000256" key="3">
    <source>
        <dbReference type="ARBA" id="ARBA00022552"/>
    </source>
</evidence>
<evidence type="ECO:0000313" key="6">
    <source>
        <dbReference type="WBParaSite" id="MhA1_Contig91.frz3.gene7"/>
    </source>
</evidence>
<dbReference type="PANTHER" id="PTHR13026">
    <property type="entry name" value="NNP-1 PROTEIN NOVEL NUCLEAR PROTEIN 1 NOP52"/>
    <property type="match status" value="1"/>
</dbReference>
<dbReference type="WBParaSite" id="MhA1_Contig91.frz3.gene7">
    <property type="protein sequence ID" value="MhA1_Contig91.frz3.gene7"/>
    <property type="gene ID" value="MhA1_Contig91.frz3.gene7"/>
</dbReference>
<dbReference type="OMA" id="REWVHID"/>
<name>A0A1I8C211_MELHA</name>
<dbReference type="Proteomes" id="UP000095281">
    <property type="component" value="Unplaced"/>
</dbReference>
<organism evidence="5 6">
    <name type="scientific">Meloidogyne hapla</name>
    <name type="common">Root-knot nematode worm</name>
    <dbReference type="NCBI Taxonomy" id="6305"/>
    <lineage>
        <taxon>Eukaryota</taxon>
        <taxon>Metazoa</taxon>
        <taxon>Ecdysozoa</taxon>
        <taxon>Nematoda</taxon>
        <taxon>Chromadorea</taxon>
        <taxon>Rhabditida</taxon>
        <taxon>Tylenchina</taxon>
        <taxon>Tylenchomorpha</taxon>
        <taxon>Tylenchoidea</taxon>
        <taxon>Meloidogynidae</taxon>
        <taxon>Meloidogyninae</taxon>
        <taxon>Meloidogyne</taxon>
    </lineage>
</organism>
<dbReference type="AlphaFoldDB" id="A0A1I8C211"/>
<reference evidence="6" key="1">
    <citation type="submission" date="2016-11" db="UniProtKB">
        <authorList>
            <consortium name="WormBaseParasite"/>
        </authorList>
    </citation>
    <scope>IDENTIFICATION</scope>
</reference>
<dbReference type="PANTHER" id="PTHR13026:SF0">
    <property type="entry name" value="RIBOSOMAL RNA PROCESSING 1B"/>
    <property type="match status" value="1"/>
</dbReference>
<evidence type="ECO:0000256" key="2">
    <source>
        <dbReference type="ARBA" id="ARBA00006374"/>
    </source>
</evidence>
<proteinExistence type="inferred from homology"/>
<sequence>MDVDMKEVEIEFAQRLASGEPTIRKRALKLLREHVKEESDNGFTTDSLDRLCKGLHYALWMQDKMLLQEELADNILELLGLLKGQSQIFEFVKALLFTLSKEWPKIDRWRMDKFLMFLRKIVRVLFFQIKEQKFNSETTQNYLNFFSQTLISEKSKIFDSLKFHCVSVWLDELDNSFGEGLDSLRSLDFIKPFTLLMKESISDVFFESICTDIFDTILHDFSESLAQKKAENVNSDQNMEEKEPTPCLTFDYEKIGQLLFDTGKNPKIKSKRRKRIYSLCKQFDDAKNGIDPFPDLFDDKISKNEIKRRKKLLKEI</sequence>
<dbReference type="GO" id="GO:0006364">
    <property type="term" value="P:rRNA processing"/>
    <property type="evidence" value="ECO:0007669"/>
    <property type="project" value="UniProtKB-KW"/>
</dbReference>
<accession>A0A1I8C211</accession>
<comment type="similarity">
    <text evidence="2">Belongs to the RRP1 family.</text>
</comment>